<feature type="non-terminal residue" evidence="1">
    <location>
        <position position="1"/>
    </location>
</feature>
<sequence length="38" mass="4343">MNASTITLIPTNDPMLDGLLERISIVIKRVFEIKRSEK</sequence>
<keyword evidence="2" id="KW-1185">Reference proteome</keyword>
<gene>
    <name evidence="1" type="ORF">OVN521_LOCUS50507</name>
</gene>
<dbReference type="AlphaFoldDB" id="A0A821M3G3"/>
<proteinExistence type="predicted"/>
<evidence type="ECO:0000313" key="1">
    <source>
        <dbReference type="EMBL" id="CAF4761685.1"/>
    </source>
</evidence>
<comment type="caution">
    <text evidence="1">The sequence shown here is derived from an EMBL/GenBank/DDBJ whole genome shotgun (WGS) entry which is preliminary data.</text>
</comment>
<evidence type="ECO:0000313" key="2">
    <source>
        <dbReference type="Proteomes" id="UP000663866"/>
    </source>
</evidence>
<name>A0A821M3G3_9BILA</name>
<accession>A0A821M3G3</accession>
<organism evidence="1 2">
    <name type="scientific">Rotaria magnacalcarata</name>
    <dbReference type="NCBI Taxonomy" id="392030"/>
    <lineage>
        <taxon>Eukaryota</taxon>
        <taxon>Metazoa</taxon>
        <taxon>Spiralia</taxon>
        <taxon>Gnathifera</taxon>
        <taxon>Rotifera</taxon>
        <taxon>Eurotatoria</taxon>
        <taxon>Bdelloidea</taxon>
        <taxon>Philodinida</taxon>
        <taxon>Philodinidae</taxon>
        <taxon>Rotaria</taxon>
    </lineage>
</organism>
<protein>
    <submittedName>
        <fullName evidence="1">Uncharacterized protein</fullName>
    </submittedName>
</protein>
<dbReference type="Proteomes" id="UP000663866">
    <property type="component" value="Unassembled WGS sequence"/>
</dbReference>
<reference evidence="1" key="1">
    <citation type="submission" date="2021-02" db="EMBL/GenBank/DDBJ databases">
        <authorList>
            <person name="Nowell W R."/>
        </authorList>
    </citation>
    <scope>NUCLEOTIDE SEQUENCE</scope>
</reference>
<dbReference type="EMBL" id="CAJOBG010116653">
    <property type="protein sequence ID" value="CAF4761685.1"/>
    <property type="molecule type" value="Genomic_DNA"/>
</dbReference>